<dbReference type="GO" id="GO:0043190">
    <property type="term" value="C:ATP-binding cassette (ABC) transporter complex"/>
    <property type="evidence" value="ECO:0007669"/>
    <property type="project" value="InterPro"/>
</dbReference>
<feature type="transmembrane region" description="Helical" evidence="1">
    <location>
        <begin position="236"/>
        <end position="255"/>
    </location>
</feature>
<proteinExistence type="predicted"/>
<keyword evidence="1" id="KW-0812">Transmembrane</keyword>
<dbReference type="Pfam" id="PF02405">
    <property type="entry name" value="MlaE"/>
    <property type="match status" value="1"/>
</dbReference>
<sequence>MQNTLASYASRLNERLKNFFLTMQEFFEFSMRTFGALGATRRYWKDVLYYMYVSGTQSLLIVLVSAVSIGGLLTFEIGNILTEFGAKGLIGRTTAFSVIRELGPLLTGIMLSARVGARNGSELGAMKISEQIDALRAFGTDPIAKLVVPRLVAALIMFPPLTALCDAAALLAGAFMAIGYHSLDPAFYWNPVLNYLIPKDFYVGFLKPPVFAILMTLVTCFNGFSATGGTVGVGNSTIKGIVVSCGLVMVFNFYISKLVFELL</sequence>
<dbReference type="Proteomes" id="UP000266389">
    <property type="component" value="Unassembled WGS sequence"/>
</dbReference>
<feature type="transmembrane region" description="Helical" evidence="1">
    <location>
        <begin position="151"/>
        <end position="181"/>
    </location>
</feature>
<organism evidence="2 3">
    <name type="scientific">Candidatus Thermochlorobacter aerophilus</name>
    <dbReference type="NCBI Taxonomy" id="1868324"/>
    <lineage>
        <taxon>Bacteria</taxon>
        <taxon>Pseudomonadati</taxon>
        <taxon>Chlorobiota</taxon>
        <taxon>Chlorobiia</taxon>
        <taxon>Chlorobiales</taxon>
        <taxon>Candidatus Thermochlorobacteriaceae</taxon>
        <taxon>Candidatus Thermochlorobacter</taxon>
    </lineage>
</organism>
<dbReference type="PANTHER" id="PTHR30188">
    <property type="entry name" value="ABC TRANSPORTER PERMEASE PROTEIN-RELATED"/>
    <property type="match status" value="1"/>
</dbReference>
<feature type="transmembrane region" description="Helical" evidence="1">
    <location>
        <begin position="201"/>
        <end position="224"/>
    </location>
</feature>
<dbReference type="InterPro" id="IPR030802">
    <property type="entry name" value="Permease_MalE"/>
</dbReference>
<dbReference type="EMBL" id="PHFL01000049">
    <property type="protein sequence ID" value="RFM24042.1"/>
    <property type="molecule type" value="Genomic_DNA"/>
</dbReference>
<evidence type="ECO:0000256" key="1">
    <source>
        <dbReference type="SAM" id="Phobius"/>
    </source>
</evidence>
<evidence type="ECO:0000313" key="2">
    <source>
        <dbReference type="EMBL" id="RFM24042.1"/>
    </source>
</evidence>
<protein>
    <submittedName>
        <fullName evidence="2">ABC transporter permease</fullName>
    </submittedName>
</protein>
<gene>
    <name evidence="2" type="ORF">D0433_08050</name>
</gene>
<name>A0A395M005_9BACT</name>
<dbReference type="AlphaFoldDB" id="A0A395M005"/>
<dbReference type="GO" id="GO:0005548">
    <property type="term" value="F:phospholipid transporter activity"/>
    <property type="evidence" value="ECO:0007669"/>
    <property type="project" value="TreeGrafter"/>
</dbReference>
<feature type="transmembrane region" description="Helical" evidence="1">
    <location>
        <begin position="49"/>
        <end position="75"/>
    </location>
</feature>
<keyword evidence="1" id="KW-1133">Transmembrane helix</keyword>
<reference evidence="2 3" key="1">
    <citation type="journal article" date="2011" name="ISME J.">
        <title>Community ecology of hot spring cyanobacterial mats: predominant populations and their functional potential.</title>
        <authorList>
            <person name="Klatt C.G."/>
            <person name="Wood J.M."/>
            <person name="Rusch D.B."/>
            <person name="Bateson M.M."/>
            <person name="Hamamura N."/>
            <person name="Heidelberg J.F."/>
            <person name="Grossman A.R."/>
            <person name="Bhaya D."/>
            <person name="Cohan F.M."/>
            <person name="Kuhl M."/>
            <person name="Bryant D.A."/>
            <person name="Ward D.M."/>
        </authorList>
    </citation>
    <scope>NUCLEOTIDE SEQUENCE [LARGE SCALE GENOMIC DNA]</scope>
    <source>
        <strain evidence="2">OS</strain>
    </source>
</reference>
<comment type="caution">
    <text evidence="2">The sequence shown here is derived from an EMBL/GenBank/DDBJ whole genome shotgun (WGS) entry which is preliminary data.</text>
</comment>
<accession>A0A395M005</accession>
<evidence type="ECO:0000313" key="3">
    <source>
        <dbReference type="Proteomes" id="UP000266389"/>
    </source>
</evidence>
<dbReference type="PANTHER" id="PTHR30188:SF4">
    <property type="entry name" value="PROTEIN TRIGALACTOSYLDIACYLGLYCEROL 1, CHLOROPLASTIC"/>
    <property type="match status" value="1"/>
</dbReference>
<keyword evidence="1" id="KW-0472">Membrane</keyword>